<reference evidence="3 4" key="1">
    <citation type="submission" date="2024-09" db="EMBL/GenBank/DDBJ databases">
        <authorList>
            <person name="Sun Q."/>
            <person name="Mori K."/>
        </authorList>
    </citation>
    <scope>NUCLEOTIDE SEQUENCE [LARGE SCALE GENOMIC DNA]</scope>
    <source>
        <strain evidence="3 4">CCM 4839</strain>
    </source>
</reference>
<dbReference type="SUPFAM" id="SSF49384">
    <property type="entry name" value="Carbohydrate-binding domain"/>
    <property type="match status" value="1"/>
</dbReference>
<dbReference type="InterPro" id="IPR016134">
    <property type="entry name" value="Dockerin_dom"/>
</dbReference>
<dbReference type="SUPFAM" id="SSF63446">
    <property type="entry name" value="Type I dockerin domain"/>
    <property type="match status" value="1"/>
</dbReference>
<dbReference type="EMBL" id="JBHLVF010000003">
    <property type="protein sequence ID" value="MFC0389842.1"/>
    <property type="molecule type" value="Genomic_DNA"/>
</dbReference>
<dbReference type="RefSeq" id="WP_204821792.1">
    <property type="nucleotide sequence ID" value="NZ_JANHOF010000015.1"/>
</dbReference>
<evidence type="ECO:0000313" key="4">
    <source>
        <dbReference type="Proteomes" id="UP001589818"/>
    </source>
</evidence>
<dbReference type="Pfam" id="PF17963">
    <property type="entry name" value="Big_9"/>
    <property type="match status" value="1"/>
</dbReference>
<evidence type="ECO:0000259" key="2">
    <source>
        <dbReference type="PROSITE" id="PS51766"/>
    </source>
</evidence>
<dbReference type="InterPro" id="IPR018247">
    <property type="entry name" value="EF_Hand_1_Ca_BS"/>
</dbReference>
<dbReference type="InterPro" id="IPR017853">
    <property type="entry name" value="GH"/>
</dbReference>
<protein>
    <submittedName>
        <fullName evidence="3">Cohesin domain-containing protein</fullName>
    </submittedName>
</protein>
<dbReference type="Gene3D" id="2.60.40.680">
    <property type="match status" value="1"/>
</dbReference>
<dbReference type="PROSITE" id="PS51766">
    <property type="entry name" value="DOCKERIN"/>
    <property type="match status" value="1"/>
</dbReference>
<evidence type="ECO:0000256" key="1">
    <source>
        <dbReference type="SAM" id="SignalP"/>
    </source>
</evidence>
<dbReference type="CDD" id="cd08547">
    <property type="entry name" value="Type_II_cohesin"/>
    <property type="match status" value="1"/>
</dbReference>
<dbReference type="Gene3D" id="1.10.1330.10">
    <property type="entry name" value="Dockerin domain"/>
    <property type="match status" value="1"/>
</dbReference>
<dbReference type="Pfam" id="PF00963">
    <property type="entry name" value="Cohesin"/>
    <property type="match status" value="1"/>
</dbReference>
<accession>A0ABV6J2T5</accession>
<dbReference type="InterPro" id="IPR036439">
    <property type="entry name" value="Dockerin_dom_sf"/>
</dbReference>
<feature type="chain" id="PRO_5046830432" evidence="1">
    <location>
        <begin position="27"/>
        <end position="877"/>
    </location>
</feature>
<dbReference type="InterPro" id="IPR002105">
    <property type="entry name" value="Dockerin_1_rpt"/>
</dbReference>
<dbReference type="Pfam" id="PF00404">
    <property type="entry name" value="Dockerin_1"/>
    <property type="match status" value="1"/>
</dbReference>
<keyword evidence="1" id="KW-0732">Signal</keyword>
<dbReference type="Gene3D" id="2.60.40.2810">
    <property type="match status" value="1"/>
</dbReference>
<evidence type="ECO:0000313" key="3">
    <source>
        <dbReference type="EMBL" id="MFC0389842.1"/>
    </source>
</evidence>
<sequence>MLRKTMAGFYVFMLAFGLMFGSFAYANANPNPTPTVSGEFPIGIFVEPPPVDVSDASFADIRAMNANFIVASNLNTTPATTDWALEKAAANGLKMLVTDTGIRWYRSEWVSQNDDDGDALSIRNDKSIGQSFRTPAQPEMAIWKLSFKKSGAWPSGKSATISIYDSPAKTTLIGTSTLNGPIVSNYPEFVINGAVVSPDTTYYMELTTNSTTDLGPFLTSVSDAYADGQAYANGTPLNNDLYFQMTLPRAGGGNWNAFSPTADLSDEYITAYVNHYKDNPAILGYNLVDEPFADVFPKLKSVSDKIKAIDPDHMVYTNLYGVCDVCQHYYSGTDDPVNGGYENYVNSWLATDPDMISFDSYPYLSTGFDEKPYYQSLEYFRKQSLLNGTDLWAYIQSMSYDYFNMIEPSESQLKFQVYSTLAYGAKGYVYFTYHTPAGMDNGLIMPDGTKNDTYDYAKEVNGEVLKLGTTLLSLTSKDVYHTGGVPPFATALPATYFWQPTPGEPEMPMIVSRFENEDGREFVMVVNKDLENAHSAHFTLSNTPASVTEVSKTTGLEVAAAYNAGTGKLTAEFEPGEGRLYALEPSAGELTASNLTIATQANSAVSGTLVANGAAGHPLTYSIVTNGTKGTAVITNAASGAFTYTPNSGASGTDTFHFKANNGLQDSNSAVVTVNIAPEPEPTAAKTTLTGEGIVQPGKKFTVRYGLSSVVGDVYAQDIKLDYDASVMEFVSAKSVQTGVKLVRTVKPSDGKLQFILASAGAGNAVSSDKELIELTFKAKPITSTASGVISITSVILGNAQGSETQGTPANITIVIGYEGDLNLDGKVTVGDLAIMSTYFNSNVNSPDWEQAKRADLNHDGVIDLQDMMVLAKKITE</sequence>
<comment type="caution">
    <text evidence="3">The sequence shown here is derived from an EMBL/GenBank/DDBJ whole genome shotgun (WGS) entry which is preliminary data.</text>
</comment>
<dbReference type="Proteomes" id="UP001589818">
    <property type="component" value="Unassembled WGS sequence"/>
</dbReference>
<name>A0ABV6J2T5_9BACL</name>
<dbReference type="InterPro" id="IPR008965">
    <property type="entry name" value="CBM2/CBM3_carb-bd_dom_sf"/>
</dbReference>
<dbReference type="Gene3D" id="3.20.20.80">
    <property type="entry name" value="Glycosidases"/>
    <property type="match status" value="1"/>
</dbReference>
<dbReference type="PROSITE" id="PS00018">
    <property type="entry name" value="EF_HAND_1"/>
    <property type="match status" value="1"/>
</dbReference>
<dbReference type="CDD" id="cd14256">
    <property type="entry name" value="Dockerin_I"/>
    <property type="match status" value="1"/>
</dbReference>
<dbReference type="SUPFAM" id="SSF51445">
    <property type="entry name" value="(Trans)glycosidases"/>
    <property type="match status" value="1"/>
</dbReference>
<organism evidence="3 4">
    <name type="scientific">Paenibacillus mendelii</name>
    <dbReference type="NCBI Taxonomy" id="206163"/>
    <lineage>
        <taxon>Bacteria</taxon>
        <taxon>Bacillati</taxon>
        <taxon>Bacillota</taxon>
        <taxon>Bacilli</taxon>
        <taxon>Bacillales</taxon>
        <taxon>Paenibacillaceae</taxon>
        <taxon>Paenibacillus</taxon>
    </lineage>
</organism>
<gene>
    <name evidence="3" type="ORF">ACFFJ8_00485</name>
</gene>
<dbReference type="PROSITE" id="PS00448">
    <property type="entry name" value="CLOS_CELLULOSOME_RPT"/>
    <property type="match status" value="1"/>
</dbReference>
<proteinExistence type="predicted"/>
<feature type="domain" description="Dockerin" evidence="2">
    <location>
        <begin position="815"/>
        <end position="877"/>
    </location>
</feature>
<feature type="signal peptide" evidence="1">
    <location>
        <begin position="1"/>
        <end position="26"/>
    </location>
</feature>
<keyword evidence="4" id="KW-1185">Reference proteome</keyword>
<dbReference type="InterPro" id="IPR002102">
    <property type="entry name" value="Cohesin_dom"/>
</dbReference>